<accession>A0A511JP95</accession>
<dbReference type="PANTHER" id="PTHR31490">
    <property type="entry name" value="GLYCOSYL HYDROLASE"/>
    <property type="match status" value="1"/>
</dbReference>
<evidence type="ECO:0000256" key="1">
    <source>
        <dbReference type="ARBA" id="ARBA00007495"/>
    </source>
</evidence>
<dbReference type="InterPro" id="IPR017853">
    <property type="entry name" value="GH"/>
</dbReference>
<dbReference type="GO" id="GO:0016810">
    <property type="term" value="F:hydrolase activity, acting on carbon-nitrogen (but not peptide) bonds"/>
    <property type="evidence" value="ECO:0007669"/>
    <property type="project" value="InterPro"/>
</dbReference>
<evidence type="ECO:0000256" key="3">
    <source>
        <dbReference type="ARBA" id="ARBA00022801"/>
    </source>
</evidence>
<dbReference type="Pfam" id="PF02018">
    <property type="entry name" value="CBM_4_9"/>
    <property type="match status" value="3"/>
</dbReference>
<evidence type="ECO:0000256" key="5">
    <source>
        <dbReference type="ARBA" id="ARBA00023295"/>
    </source>
</evidence>
<dbReference type="GO" id="GO:0030246">
    <property type="term" value="F:carbohydrate binding"/>
    <property type="evidence" value="ECO:0007669"/>
    <property type="project" value="InterPro"/>
</dbReference>
<evidence type="ECO:0000256" key="7">
    <source>
        <dbReference type="RuleBase" id="RU361174"/>
    </source>
</evidence>
<dbReference type="CDD" id="cd10917">
    <property type="entry name" value="CE4_NodB_like_6s_7s"/>
    <property type="match status" value="1"/>
</dbReference>
<comment type="caution">
    <text evidence="11">The sequence shown here is derived from an EMBL/GenBank/DDBJ whole genome shotgun (WGS) entry which is preliminary data.</text>
</comment>
<dbReference type="Gene3D" id="3.20.20.370">
    <property type="entry name" value="Glycoside hydrolase/deacetylase"/>
    <property type="match status" value="1"/>
</dbReference>
<dbReference type="Pfam" id="PF00331">
    <property type="entry name" value="Glyco_hydro_10"/>
    <property type="match status" value="1"/>
</dbReference>
<keyword evidence="8" id="KW-0732">Signal</keyword>
<evidence type="ECO:0000256" key="2">
    <source>
        <dbReference type="ARBA" id="ARBA00022737"/>
    </source>
</evidence>
<dbReference type="PROSITE" id="PS51677">
    <property type="entry name" value="NODB"/>
    <property type="match status" value="1"/>
</dbReference>
<dbReference type="Pfam" id="PF06452">
    <property type="entry name" value="CBM9_1"/>
    <property type="match status" value="1"/>
</dbReference>
<dbReference type="GO" id="GO:0000272">
    <property type="term" value="P:polysaccharide catabolic process"/>
    <property type="evidence" value="ECO:0007669"/>
    <property type="project" value="UniProtKB-KW"/>
</dbReference>
<feature type="chain" id="PRO_5021798845" description="Beta-xylanase" evidence="8">
    <location>
        <begin position="41"/>
        <end position="1590"/>
    </location>
</feature>
<organism evidence="11 12">
    <name type="scientific">Cellulomonas terrae</name>
    <dbReference type="NCBI Taxonomy" id="311234"/>
    <lineage>
        <taxon>Bacteria</taxon>
        <taxon>Bacillati</taxon>
        <taxon>Actinomycetota</taxon>
        <taxon>Actinomycetes</taxon>
        <taxon>Micrococcales</taxon>
        <taxon>Cellulomonadaceae</taxon>
        <taxon>Cellulomonas</taxon>
    </lineage>
</organism>
<dbReference type="InterPro" id="IPR001000">
    <property type="entry name" value="GH10_dom"/>
</dbReference>
<reference evidence="11 12" key="1">
    <citation type="submission" date="2019-07" db="EMBL/GenBank/DDBJ databases">
        <title>Whole genome shotgun sequence of Cellulomonas terrae NBRC 100819.</title>
        <authorList>
            <person name="Hosoyama A."/>
            <person name="Uohara A."/>
            <person name="Ohji S."/>
            <person name="Ichikawa N."/>
        </authorList>
    </citation>
    <scope>NUCLEOTIDE SEQUENCE [LARGE SCALE GENOMIC DNA]</scope>
    <source>
        <strain evidence="11 12">NBRC 100819</strain>
    </source>
</reference>
<dbReference type="InterPro" id="IPR044846">
    <property type="entry name" value="GH10"/>
</dbReference>
<comment type="similarity">
    <text evidence="1 7">Belongs to the glycosyl hydrolase 10 (cellulase F) family.</text>
</comment>
<dbReference type="EC" id="3.2.1.8" evidence="7"/>
<dbReference type="InterPro" id="IPR008979">
    <property type="entry name" value="Galactose-bd-like_sf"/>
</dbReference>
<dbReference type="Pfam" id="PF01522">
    <property type="entry name" value="Polysacc_deac_1"/>
    <property type="match status" value="1"/>
</dbReference>
<evidence type="ECO:0000313" key="11">
    <source>
        <dbReference type="EMBL" id="GEL99847.1"/>
    </source>
</evidence>
<feature type="domain" description="GH10" evidence="10">
    <location>
        <begin position="727"/>
        <end position="1067"/>
    </location>
</feature>
<dbReference type="Gene3D" id="2.60.40.10">
    <property type="entry name" value="Immunoglobulins"/>
    <property type="match status" value="1"/>
</dbReference>
<gene>
    <name evidence="11" type="ORF">CTE05_33940</name>
</gene>
<dbReference type="InterPro" id="IPR013783">
    <property type="entry name" value="Ig-like_fold"/>
</dbReference>
<dbReference type="SUPFAM" id="SSF49785">
    <property type="entry name" value="Galactose-binding domain-like"/>
    <property type="match status" value="3"/>
</dbReference>
<dbReference type="SUPFAM" id="SSF88713">
    <property type="entry name" value="Glycoside hydrolase/deacetylase"/>
    <property type="match status" value="1"/>
</dbReference>
<dbReference type="InterPro" id="IPR002509">
    <property type="entry name" value="NODB_dom"/>
</dbReference>
<sequence length="1590" mass="166969">MRHARSPRNRFETIGVALTTALALAAVPATVVATGTAALAADTTLVSTDFTDGTLGGWTQSGGPTLSFVDVDGNQALQVANRTEDFDGIQTPAGLFADVEPGTVLTLSMRAKLAPETVGSAGVRLVVKPAYSWVGNTTMTADAWTTVTGTYAVPADADPAQLQVYIGTGALDGPYTYLVDDIAITAPASSTETTLVSTDFTDGTYADWAASGGATLSVVDVEGNPALQVADRTEDFDGIQTAAGLFADVEPGTVLTLSMRARLAPETVGSAGVRLVVKPAYSWVGNTTMTADAWTTVTGTYEVPADAVPAELQVYIGTGALDGPYTYLVDDITITAPAGDGPGETPDVLPGGALNPTTTPVSAAQGTGNRSALTFDDGPNGADTTELLDFLAAKDIQATFCVIGQNVQAPGGADLLKRIVADGHTLCNHGTSYDVLDGTQAEVAQDLADNLTIIRTALGNPSAQVPFFRAANGVWTTANQNAAVALGMQPLAVINTISDWETQDEATLTANLRAAMKPGEVVLLHDGGGSRAGTVAAAKTVIQERLDEGWTFTLPAVTLAPSQPPGTAVISADFEDGLQGWVPRATGDGQGTLAVTGELAHGGAQSALLTARTSQGHGIGFDATGVLIPGTSYEYSAWVRFAPGQTGDEIWLSLARTVGESTSYDTLKQFTGISNSEWVEVTGTFQMAAADSALLYFETPWENGDPGNTSDFLVDDIVVKVQDPLQVQDLAPIKDSVDFPVGAAIDSREQTGAQSELLLRHFDQVTSENYMKPEAWYDAEGTFTPHPEADAIMQYAQDNGIAVYGHTLAWHSQTPAWFFQDEAGAPLTTSEADQQVLRDRLRTHIHAVAQHLSDTYGAFGSDTNPLVAFDVVNEVVSDSGEFADGLRRSEWYRILGEEFIDLAFQYADESFNDEFAAAGADRPITLFINDYNTEQGGKQVRLHALVERLLERGVPVDGVGHQFHVSLAMPVSALETALTAFEDLPVVQAVTELDVTTGTPVTDGKLVEQGYYYRDAFRVFRAHAESLFSVTVWGLTDGRSWRSDAGAPLVFDDLLQAKPAYYGIVDGELPARQRAANVFAEDVPLSDETSDVRWSQLPLNVLDDSTAFQLRWAPDNLTAYVTVDDATAEATDAIEIAYAGQTVTFGRDGSGDVDGVVTERDGGYDAVVKLPLATPVAEGGTVPFDLRVTDGADTVAWNTPGATGTLTLVEALSYAEVPSVATAPTIDGDTDASWSDAVSVRTDKQTNGTGGATAEVRTLWKDNTLFVLAEVTDPVVDVTGSDPWIQDSVEIYVDAGNYKNGSYRYDDTQIRISATNVVSFGTGDEAFQQNRLVSATRLTDTGYVVEASISLLEDGGAGSFQGVDFQVNDASNGARTSIHNWADPTGAGYQSTARWGVLQLVEAGVPSSATTLTAAPSSQVFGSSSRVTLTATVTADVPVAGPVEFVAGDTVLGTATLRNGSASLRLPGSTPAGSYEVVARFAGDDTVAGSESAAVTVVVEKVTTTTGLTVTRGFLFIPSVAFVTVATNNGRVPSGTVEIREGTKVVKRLNVVLGIAIGTVPSGKHTYTATFVPSDTANVSPSTSAPVKTR</sequence>
<dbReference type="Gene3D" id="2.60.120.260">
    <property type="entry name" value="Galactose-binding domain-like"/>
    <property type="match status" value="3"/>
</dbReference>
<keyword evidence="5 7" id="KW-0326">Glycosidase</keyword>
<evidence type="ECO:0000256" key="6">
    <source>
        <dbReference type="ARBA" id="ARBA00023326"/>
    </source>
</evidence>
<dbReference type="OrthoDB" id="9815836at2"/>
<dbReference type="InterPro" id="IPR011330">
    <property type="entry name" value="Glyco_hydro/deAcase_b/a-brl"/>
</dbReference>
<keyword evidence="6 7" id="KW-0624">Polysaccharide degradation</keyword>
<dbReference type="SMART" id="SM00633">
    <property type="entry name" value="Glyco_10"/>
    <property type="match status" value="1"/>
</dbReference>
<protein>
    <recommendedName>
        <fullName evidence="7">Beta-xylanase</fullName>
        <ecNumber evidence="7">3.2.1.8</ecNumber>
    </recommendedName>
</protein>
<keyword evidence="12" id="KW-1185">Reference proteome</keyword>
<keyword evidence="3 7" id="KW-0378">Hydrolase</keyword>
<proteinExistence type="inferred from homology"/>
<feature type="domain" description="NodB homology" evidence="9">
    <location>
        <begin position="369"/>
        <end position="553"/>
    </location>
</feature>
<dbReference type="Gene3D" id="2.60.40.1190">
    <property type="match status" value="1"/>
</dbReference>
<feature type="signal peptide" evidence="8">
    <location>
        <begin position="1"/>
        <end position="40"/>
    </location>
</feature>
<dbReference type="InterPro" id="IPR003305">
    <property type="entry name" value="CenC_carb-bd"/>
</dbReference>
<evidence type="ECO:0000259" key="10">
    <source>
        <dbReference type="PROSITE" id="PS51760"/>
    </source>
</evidence>
<dbReference type="SUPFAM" id="SSF49344">
    <property type="entry name" value="CBD9-like"/>
    <property type="match status" value="1"/>
</dbReference>
<keyword evidence="4 7" id="KW-0119">Carbohydrate metabolism</keyword>
<dbReference type="InterPro" id="IPR032109">
    <property type="entry name" value="Big_3_5"/>
</dbReference>
<dbReference type="EMBL" id="BJWH01000022">
    <property type="protein sequence ID" value="GEL99847.1"/>
    <property type="molecule type" value="Genomic_DNA"/>
</dbReference>
<dbReference type="PRINTS" id="PR00134">
    <property type="entry name" value="GLHYDRLASE10"/>
</dbReference>
<name>A0A511JP95_9CELL</name>
<comment type="catalytic activity">
    <reaction evidence="7">
        <text>Endohydrolysis of (1-&gt;4)-beta-D-xylosidic linkages in xylans.</text>
        <dbReference type="EC" id="3.2.1.8"/>
    </reaction>
</comment>
<dbReference type="PANTHER" id="PTHR31490:SF90">
    <property type="entry name" value="ENDO-1,4-BETA-XYLANASE A"/>
    <property type="match status" value="1"/>
</dbReference>
<dbReference type="Proteomes" id="UP000321049">
    <property type="component" value="Unassembled WGS sequence"/>
</dbReference>
<evidence type="ECO:0000256" key="4">
    <source>
        <dbReference type="ARBA" id="ARBA00023277"/>
    </source>
</evidence>
<dbReference type="GO" id="GO:0031176">
    <property type="term" value="F:endo-1,4-beta-xylanase activity"/>
    <property type="evidence" value="ECO:0007669"/>
    <property type="project" value="UniProtKB-EC"/>
</dbReference>
<dbReference type="CDD" id="cd00005">
    <property type="entry name" value="CBM9_like_1"/>
    <property type="match status" value="1"/>
</dbReference>
<dbReference type="Pfam" id="PF16640">
    <property type="entry name" value="Big_3_5"/>
    <property type="match status" value="1"/>
</dbReference>
<evidence type="ECO:0000259" key="9">
    <source>
        <dbReference type="PROSITE" id="PS51677"/>
    </source>
</evidence>
<evidence type="ECO:0000313" key="12">
    <source>
        <dbReference type="Proteomes" id="UP000321049"/>
    </source>
</evidence>
<dbReference type="RefSeq" id="WP_146847464.1">
    <property type="nucleotide sequence ID" value="NZ_BJWH01000022.1"/>
</dbReference>
<dbReference type="SUPFAM" id="SSF51445">
    <property type="entry name" value="(Trans)glycosidases"/>
    <property type="match status" value="1"/>
</dbReference>
<dbReference type="InterPro" id="IPR010502">
    <property type="entry name" value="Carb-bd_dom_fam9"/>
</dbReference>
<dbReference type="PROSITE" id="PS51760">
    <property type="entry name" value="GH10_2"/>
    <property type="match status" value="1"/>
</dbReference>
<evidence type="ECO:0000256" key="8">
    <source>
        <dbReference type="SAM" id="SignalP"/>
    </source>
</evidence>
<dbReference type="Gene3D" id="3.20.20.80">
    <property type="entry name" value="Glycosidases"/>
    <property type="match status" value="1"/>
</dbReference>
<keyword evidence="2" id="KW-0677">Repeat</keyword>